<evidence type="ECO:0000256" key="1">
    <source>
        <dbReference type="SAM" id="MobiDB-lite"/>
    </source>
</evidence>
<dbReference type="HOGENOM" id="CLU_3411643_0_0_6"/>
<dbReference type="AlphaFoldDB" id="F3CKF6"/>
<evidence type="ECO:0000313" key="2">
    <source>
        <dbReference type="EMBL" id="EGH19748.1"/>
    </source>
</evidence>
<dbReference type="EMBL" id="ADWY01004367">
    <property type="protein sequence ID" value="EGH19748.1"/>
    <property type="molecule type" value="Genomic_DNA"/>
</dbReference>
<name>F3CKF6_PSESG</name>
<evidence type="ECO:0000313" key="3">
    <source>
        <dbReference type="Proteomes" id="UP000005466"/>
    </source>
</evidence>
<organism evidence="2 3">
    <name type="scientific">Pseudomonas savastanoi pv. glycinea str. race 4</name>
    <dbReference type="NCBI Taxonomy" id="875330"/>
    <lineage>
        <taxon>Bacteria</taxon>
        <taxon>Pseudomonadati</taxon>
        <taxon>Pseudomonadota</taxon>
        <taxon>Gammaproteobacteria</taxon>
        <taxon>Pseudomonadales</taxon>
        <taxon>Pseudomonadaceae</taxon>
        <taxon>Pseudomonas</taxon>
    </lineage>
</organism>
<sequence length="28" mass="2940">PTYFIKRQVSHASAPATAARPQPEATSG</sequence>
<dbReference type="Proteomes" id="UP000005466">
    <property type="component" value="Unassembled WGS sequence"/>
</dbReference>
<comment type="caution">
    <text evidence="2">The sequence shown here is derived from an EMBL/GenBank/DDBJ whole genome shotgun (WGS) entry which is preliminary data.</text>
</comment>
<gene>
    <name evidence="2" type="ORF">Pgy4_43053</name>
</gene>
<feature type="non-terminal residue" evidence="2">
    <location>
        <position position="1"/>
    </location>
</feature>
<proteinExistence type="predicted"/>
<accession>F3CKF6</accession>
<reference evidence="2 3" key="1">
    <citation type="journal article" date="2011" name="PLoS Pathog.">
        <title>Dynamic evolution of pathogenicity revealed by sequencing and comparative genomics of 19 Pseudomonas syringae isolates.</title>
        <authorList>
            <person name="Baltrus D.A."/>
            <person name="Nishimura M.T."/>
            <person name="Romanchuk A."/>
            <person name="Chang J.H."/>
            <person name="Mukhtar M.S."/>
            <person name="Cherkis K."/>
            <person name="Roach J."/>
            <person name="Grant S.R."/>
            <person name="Jones C.D."/>
            <person name="Dangl J.L."/>
        </authorList>
    </citation>
    <scope>NUCLEOTIDE SEQUENCE [LARGE SCALE GENOMIC DNA]</scope>
    <source>
        <strain evidence="3">race 4</strain>
    </source>
</reference>
<feature type="region of interest" description="Disordered" evidence="1">
    <location>
        <begin position="1"/>
        <end position="28"/>
    </location>
</feature>
<protein>
    <submittedName>
        <fullName evidence="2">MocD</fullName>
    </submittedName>
</protein>